<keyword evidence="2" id="KW-1133">Transmembrane helix</keyword>
<feature type="signal peptide" evidence="3">
    <location>
        <begin position="1"/>
        <end position="29"/>
    </location>
</feature>
<evidence type="ECO:0008006" key="6">
    <source>
        <dbReference type="Google" id="ProtNLM"/>
    </source>
</evidence>
<dbReference type="EMBL" id="GL349456">
    <property type="protein sequence ID" value="KNC49568.1"/>
    <property type="molecule type" value="Genomic_DNA"/>
</dbReference>
<feature type="transmembrane region" description="Helical" evidence="2">
    <location>
        <begin position="210"/>
        <end position="232"/>
    </location>
</feature>
<protein>
    <recommendedName>
        <fullName evidence="6">Transmembrane protein</fullName>
    </recommendedName>
</protein>
<feature type="compositionally biased region" description="Low complexity" evidence="1">
    <location>
        <begin position="245"/>
        <end position="257"/>
    </location>
</feature>
<evidence type="ECO:0000256" key="1">
    <source>
        <dbReference type="SAM" id="MobiDB-lite"/>
    </source>
</evidence>
<reference evidence="4 5" key="1">
    <citation type="submission" date="2010-05" db="EMBL/GenBank/DDBJ databases">
        <title>The Genome Sequence of Thecamonas trahens ATCC 50062.</title>
        <authorList>
            <consortium name="The Broad Institute Genome Sequencing Platform"/>
            <person name="Russ C."/>
            <person name="Cuomo C."/>
            <person name="Shea T."/>
            <person name="Young S.K."/>
            <person name="Zeng Q."/>
            <person name="Koehrsen M."/>
            <person name="Haas B."/>
            <person name="Borodovsky M."/>
            <person name="Guigo R."/>
            <person name="Alvarado L."/>
            <person name="Berlin A."/>
            <person name="Bochicchio J."/>
            <person name="Borenstein D."/>
            <person name="Chapman S."/>
            <person name="Chen Z."/>
            <person name="Freedman E."/>
            <person name="Gellesch M."/>
            <person name="Goldberg J."/>
            <person name="Griggs A."/>
            <person name="Gujja S."/>
            <person name="Heilman E."/>
            <person name="Heiman D."/>
            <person name="Hepburn T."/>
            <person name="Howarth C."/>
            <person name="Jen D."/>
            <person name="Larson L."/>
            <person name="Mehta T."/>
            <person name="Park D."/>
            <person name="Pearson M."/>
            <person name="Roberts A."/>
            <person name="Saif S."/>
            <person name="Shenoy N."/>
            <person name="Sisk P."/>
            <person name="Stolte C."/>
            <person name="Sykes S."/>
            <person name="Thomson T."/>
            <person name="Walk T."/>
            <person name="White J."/>
            <person name="Yandava C."/>
            <person name="Burger G."/>
            <person name="Gray M.W."/>
            <person name="Holland P.W.H."/>
            <person name="King N."/>
            <person name="Lang F.B.F."/>
            <person name="Roger A.J."/>
            <person name="Ruiz-Trillo I."/>
            <person name="Lander E."/>
            <person name="Nusbaum C."/>
        </authorList>
    </citation>
    <scope>NUCLEOTIDE SEQUENCE [LARGE SCALE GENOMIC DNA]</scope>
    <source>
        <strain evidence="4 5">ATCC 50062</strain>
    </source>
</reference>
<dbReference type="Proteomes" id="UP000054408">
    <property type="component" value="Unassembled WGS sequence"/>
</dbReference>
<dbReference type="RefSeq" id="XP_013757677.1">
    <property type="nucleotide sequence ID" value="XM_013902223.1"/>
</dbReference>
<dbReference type="AlphaFoldDB" id="A0A0L0DE36"/>
<evidence type="ECO:0000256" key="2">
    <source>
        <dbReference type="SAM" id="Phobius"/>
    </source>
</evidence>
<dbReference type="GeneID" id="25564977"/>
<gene>
    <name evidence="4" type="ORF">AMSG_05604</name>
</gene>
<evidence type="ECO:0000256" key="3">
    <source>
        <dbReference type="SAM" id="SignalP"/>
    </source>
</evidence>
<proteinExistence type="predicted"/>
<keyword evidence="2" id="KW-0812">Transmembrane</keyword>
<feature type="chain" id="PRO_5005537449" description="Transmembrane protein" evidence="3">
    <location>
        <begin position="30"/>
        <end position="381"/>
    </location>
</feature>
<keyword evidence="2" id="KW-0472">Membrane</keyword>
<name>A0A0L0DE36_THETB</name>
<feature type="region of interest" description="Disordered" evidence="1">
    <location>
        <begin position="245"/>
        <end position="267"/>
    </location>
</feature>
<organism evidence="4 5">
    <name type="scientific">Thecamonas trahens ATCC 50062</name>
    <dbReference type="NCBI Taxonomy" id="461836"/>
    <lineage>
        <taxon>Eukaryota</taxon>
        <taxon>Apusozoa</taxon>
        <taxon>Apusomonadida</taxon>
        <taxon>Apusomonadidae</taxon>
        <taxon>Thecamonas</taxon>
    </lineage>
</organism>
<keyword evidence="5" id="KW-1185">Reference proteome</keyword>
<accession>A0A0L0DE36</accession>
<evidence type="ECO:0000313" key="5">
    <source>
        <dbReference type="Proteomes" id="UP000054408"/>
    </source>
</evidence>
<evidence type="ECO:0000313" key="4">
    <source>
        <dbReference type="EMBL" id="KNC49568.1"/>
    </source>
</evidence>
<sequence>MVSVCSFAALLRLAVVGIVLGLVCGGSEAAITSYNATLTVSKGSSCDVRVVEDIEYVFSTSTGTVKWYPGAAPVGATATPLSDGERAELTEVDGAAAPTFDVTFTPTTRKRLRFQYTSAGPLSATLSENKLAWMAVSRAWPEMISNVQTTVIVQSLSSLTDVTASPPGLDLQVVAAGLEAKYSLGVLAMETGVSISMEFPVVAKCKAIPVWVYIVIAIAATLTICGIVFCIWRFCCRRPSDGFISSSSASSASSNSSDGGAAQAMMGGPTASAAEAGKVGGGPVIQNNGGALMSYEASDGKSFAGNGQQANGTGQPQLMHQSSMGDMYSNADPYLSVGPPPAVGYDVGGGGVEMASLGPGQPTFDNPDTQVDDMINEIFEA</sequence>
<keyword evidence="3" id="KW-0732">Signal</keyword>